<dbReference type="KEGG" id="csn:Cyast_2858"/>
<evidence type="ECO:0000313" key="3">
    <source>
        <dbReference type="Proteomes" id="UP000010483"/>
    </source>
</evidence>
<organism evidence="2 3">
    <name type="scientific">Cyanobacterium stanieri (strain ATCC 29140 / PCC 7202)</name>
    <dbReference type="NCBI Taxonomy" id="292563"/>
    <lineage>
        <taxon>Bacteria</taxon>
        <taxon>Bacillati</taxon>
        <taxon>Cyanobacteriota</taxon>
        <taxon>Cyanophyceae</taxon>
        <taxon>Oscillatoriophycideae</taxon>
        <taxon>Chroococcales</taxon>
        <taxon>Geminocystaceae</taxon>
        <taxon>Cyanobacterium</taxon>
    </lineage>
</organism>
<evidence type="ECO:0000313" key="2">
    <source>
        <dbReference type="EMBL" id="AFZ48798.1"/>
    </source>
</evidence>
<keyword evidence="3" id="KW-1185">Reference proteome</keyword>
<gene>
    <name evidence="2" type="ordered locus">Cyast_2858</name>
</gene>
<dbReference type="EMBL" id="CP003940">
    <property type="protein sequence ID" value="AFZ48798.1"/>
    <property type="molecule type" value="Genomic_DNA"/>
</dbReference>
<keyword evidence="1" id="KW-1133">Transmembrane helix</keyword>
<dbReference type="AlphaFoldDB" id="K9YRS1"/>
<keyword evidence="1" id="KW-0812">Transmembrane</keyword>
<protein>
    <submittedName>
        <fullName evidence="2">Uncharacterized protein</fullName>
    </submittedName>
</protein>
<feature type="transmembrane region" description="Helical" evidence="1">
    <location>
        <begin position="104"/>
        <end position="124"/>
    </location>
</feature>
<reference evidence="3" key="1">
    <citation type="journal article" date="2013" name="Proc. Natl. Acad. Sci. U.S.A.">
        <title>Improving the coverage of the cyanobacterial phylum using diversity-driven genome sequencing.</title>
        <authorList>
            <person name="Shih P.M."/>
            <person name="Wu D."/>
            <person name="Latifi A."/>
            <person name="Axen S.D."/>
            <person name="Fewer D.P."/>
            <person name="Talla E."/>
            <person name="Calteau A."/>
            <person name="Cai F."/>
            <person name="Tandeau de Marsac N."/>
            <person name="Rippka R."/>
            <person name="Herdman M."/>
            <person name="Sivonen K."/>
            <person name="Coursin T."/>
            <person name="Laurent T."/>
            <person name="Goodwin L."/>
            <person name="Nolan M."/>
            <person name="Davenport K.W."/>
            <person name="Han C.S."/>
            <person name="Rubin E.M."/>
            <person name="Eisen J.A."/>
            <person name="Woyke T."/>
            <person name="Gugger M."/>
            <person name="Kerfeld C.A."/>
        </authorList>
    </citation>
    <scope>NUCLEOTIDE SEQUENCE [LARGE SCALE GENOMIC DNA]</scope>
    <source>
        <strain evidence="3">ATCC 29140 / PCC 7202</strain>
    </source>
</reference>
<feature type="transmembrane region" description="Helical" evidence="1">
    <location>
        <begin position="158"/>
        <end position="176"/>
    </location>
</feature>
<dbReference type="BioCyc" id="CSTA292563:G1353-2862-MONOMER"/>
<dbReference type="HOGENOM" id="CLU_1203728_0_0_3"/>
<feature type="transmembrane region" description="Helical" evidence="1">
    <location>
        <begin position="77"/>
        <end position="97"/>
    </location>
</feature>
<evidence type="ECO:0000256" key="1">
    <source>
        <dbReference type="SAM" id="Phobius"/>
    </source>
</evidence>
<feature type="transmembrane region" description="Helical" evidence="1">
    <location>
        <begin position="51"/>
        <end position="71"/>
    </location>
</feature>
<sequence length="232" mass="26646">MSFFKPKQPILQRKPLSRESDDFDAMRPWRFDPYPWLPLCGVYTCIDQSMVLWGLISGLIFLVAQFCPFSWVDQAIAWSILTVVGSGIMIVLTYGWTVIERLSWLLYTWVGLMIFGVAMTDLAIAFSWGWLLGHLCSFWLLISALGYFVTGFAMRSRAFFLATAIHGGAVFLLPYFLGWQFLFTGLVMMSNLLIFAEGHWDMILPKERFSLLQNRKKEPEITSKKAILVLDN</sequence>
<dbReference type="Proteomes" id="UP000010483">
    <property type="component" value="Chromosome"/>
</dbReference>
<dbReference type="eggNOG" id="ENOG502ZARE">
    <property type="taxonomic scope" value="Bacteria"/>
</dbReference>
<feature type="transmembrane region" description="Helical" evidence="1">
    <location>
        <begin position="130"/>
        <end position="149"/>
    </location>
</feature>
<name>K9YRS1_CYASC</name>
<dbReference type="STRING" id="292563.Cyast_2858"/>
<proteinExistence type="predicted"/>
<accession>K9YRS1</accession>
<keyword evidence="1" id="KW-0472">Membrane</keyword>